<sequence>MSLDFRASVPRINTPLPASHSQIESQIESFVESFKKNGSVFTNKLSAESCSSCPPESSSQVTSLGDSTHGNQTISMAPSSQASSSCFDSSSCDDVLISDTDETMEENGSNLTVKEVGDLLYTKYAIITGRL</sequence>
<dbReference type="Proteomes" id="UP000694941">
    <property type="component" value="Unplaced"/>
</dbReference>
<evidence type="ECO:0000256" key="1">
    <source>
        <dbReference type="SAM" id="MobiDB-lite"/>
    </source>
</evidence>
<dbReference type="GeneID" id="106474181"/>
<organism evidence="2 3">
    <name type="scientific">Limulus polyphemus</name>
    <name type="common">Atlantic horseshoe crab</name>
    <dbReference type="NCBI Taxonomy" id="6850"/>
    <lineage>
        <taxon>Eukaryota</taxon>
        <taxon>Metazoa</taxon>
        <taxon>Ecdysozoa</taxon>
        <taxon>Arthropoda</taxon>
        <taxon>Chelicerata</taxon>
        <taxon>Merostomata</taxon>
        <taxon>Xiphosura</taxon>
        <taxon>Limulidae</taxon>
        <taxon>Limulus</taxon>
    </lineage>
</organism>
<proteinExistence type="predicted"/>
<protein>
    <submittedName>
        <fullName evidence="3">Uncharacterized protein LOC106474181</fullName>
    </submittedName>
</protein>
<dbReference type="RefSeq" id="XP_022235176.1">
    <property type="nucleotide sequence ID" value="XM_022379468.1"/>
</dbReference>
<feature type="compositionally biased region" description="Low complexity" evidence="1">
    <location>
        <begin position="75"/>
        <end position="89"/>
    </location>
</feature>
<evidence type="ECO:0000313" key="3">
    <source>
        <dbReference type="RefSeq" id="XP_022235176.1"/>
    </source>
</evidence>
<accession>A0ABM1RUX1</accession>
<feature type="compositionally biased region" description="Low complexity" evidence="1">
    <location>
        <begin position="49"/>
        <end position="59"/>
    </location>
</feature>
<keyword evidence="2" id="KW-1185">Reference proteome</keyword>
<reference evidence="3" key="1">
    <citation type="submission" date="2025-08" db="UniProtKB">
        <authorList>
            <consortium name="RefSeq"/>
        </authorList>
    </citation>
    <scope>IDENTIFICATION</scope>
    <source>
        <tissue evidence="3">Muscle</tissue>
    </source>
</reference>
<gene>
    <name evidence="3" type="primary">LOC106474181</name>
</gene>
<evidence type="ECO:0000313" key="2">
    <source>
        <dbReference type="Proteomes" id="UP000694941"/>
    </source>
</evidence>
<feature type="region of interest" description="Disordered" evidence="1">
    <location>
        <begin position="49"/>
        <end position="89"/>
    </location>
</feature>
<feature type="compositionally biased region" description="Polar residues" evidence="1">
    <location>
        <begin position="60"/>
        <end position="74"/>
    </location>
</feature>
<name>A0ABM1RUX1_LIMPO</name>